<keyword evidence="4" id="KW-1185">Reference proteome</keyword>
<feature type="compositionally biased region" description="Acidic residues" evidence="1">
    <location>
        <begin position="115"/>
        <end position="133"/>
    </location>
</feature>
<evidence type="ECO:0000313" key="3">
    <source>
        <dbReference type="EMBL" id="KAJ7333936.1"/>
    </source>
</evidence>
<feature type="compositionally biased region" description="Polar residues" evidence="1">
    <location>
        <begin position="92"/>
        <end position="108"/>
    </location>
</feature>
<gene>
    <name evidence="3" type="ORF">DFH08DRAFT_965706</name>
</gene>
<organism evidence="3 4">
    <name type="scientific">Mycena albidolilacea</name>
    <dbReference type="NCBI Taxonomy" id="1033008"/>
    <lineage>
        <taxon>Eukaryota</taxon>
        <taxon>Fungi</taxon>
        <taxon>Dikarya</taxon>
        <taxon>Basidiomycota</taxon>
        <taxon>Agaricomycotina</taxon>
        <taxon>Agaricomycetes</taxon>
        <taxon>Agaricomycetidae</taxon>
        <taxon>Agaricales</taxon>
        <taxon>Marasmiineae</taxon>
        <taxon>Mycenaceae</taxon>
        <taxon>Mycena</taxon>
    </lineage>
</organism>
<comment type="caution">
    <text evidence="3">The sequence shown here is derived from an EMBL/GenBank/DDBJ whole genome shotgun (WGS) entry which is preliminary data.</text>
</comment>
<dbReference type="AlphaFoldDB" id="A0AAD6ZQ04"/>
<accession>A0AAD6ZQ04</accession>
<reference evidence="3" key="1">
    <citation type="submission" date="2023-03" db="EMBL/GenBank/DDBJ databases">
        <title>Massive genome expansion in bonnet fungi (Mycena s.s.) driven by repeated elements and novel gene families across ecological guilds.</title>
        <authorList>
            <consortium name="Lawrence Berkeley National Laboratory"/>
            <person name="Harder C.B."/>
            <person name="Miyauchi S."/>
            <person name="Viragh M."/>
            <person name="Kuo A."/>
            <person name="Thoen E."/>
            <person name="Andreopoulos B."/>
            <person name="Lu D."/>
            <person name="Skrede I."/>
            <person name="Drula E."/>
            <person name="Henrissat B."/>
            <person name="Morin E."/>
            <person name="Kohler A."/>
            <person name="Barry K."/>
            <person name="LaButti K."/>
            <person name="Morin E."/>
            <person name="Salamov A."/>
            <person name="Lipzen A."/>
            <person name="Mereny Z."/>
            <person name="Hegedus B."/>
            <person name="Baldrian P."/>
            <person name="Stursova M."/>
            <person name="Weitz H."/>
            <person name="Taylor A."/>
            <person name="Grigoriev I.V."/>
            <person name="Nagy L.G."/>
            <person name="Martin F."/>
            <person name="Kauserud H."/>
        </authorList>
    </citation>
    <scope>NUCLEOTIDE SEQUENCE</scope>
    <source>
        <strain evidence="3">CBHHK002</strain>
    </source>
</reference>
<feature type="region of interest" description="Disordered" evidence="1">
    <location>
        <begin position="92"/>
        <end position="133"/>
    </location>
</feature>
<name>A0AAD6ZQ04_9AGAR</name>
<dbReference type="EMBL" id="JARIHO010000033">
    <property type="protein sequence ID" value="KAJ7333936.1"/>
    <property type="molecule type" value="Genomic_DNA"/>
</dbReference>
<dbReference type="Proteomes" id="UP001218218">
    <property type="component" value="Unassembled WGS sequence"/>
</dbReference>
<proteinExistence type="predicted"/>
<evidence type="ECO:0000256" key="1">
    <source>
        <dbReference type="SAM" id="MobiDB-lite"/>
    </source>
</evidence>
<sequence length="133" mass="14129">MRLSTVALSCMTLLALTRAAPVELRARGDDTACAAASWDPPCIMALDSNTATLTPKMRTAAAQNPQVLQALGLPVTAVPNVSDEMFQAWLRQSQQANAGGSENQSAAEGQQDQSVEVEQDQITSEDEQPPSDE</sequence>
<evidence type="ECO:0000313" key="4">
    <source>
        <dbReference type="Proteomes" id="UP001218218"/>
    </source>
</evidence>
<evidence type="ECO:0000256" key="2">
    <source>
        <dbReference type="SAM" id="SignalP"/>
    </source>
</evidence>
<feature type="chain" id="PRO_5042105419" evidence="2">
    <location>
        <begin position="20"/>
        <end position="133"/>
    </location>
</feature>
<protein>
    <submittedName>
        <fullName evidence="3">Uncharacterized protein</fullName>
    </submittedName>
</protein>
<feature type="signal peptide" evidence="2">
    <location>
        <begin position="1"/>
        <end position="19"/>
    </location>
</feature>
<keyword evidence="2" id="KW-0732">Signal</keyword>